<dbReference type="Proteomes" id="UP000298616">
    <property type="component" value="Chromosome"/>
</dbReference>
<name>A0A4D7JT73_9BACT</name>
<dbReference type="OrthoDB" id="129527at2"/>
<proteinExistence type="predicted"/>
<dbReference type="PROSITE" id="PS51257">
    <property type="entry name" value="PROKAR_LIPOPROTEIN"/>
    <property type="match status" value="1"/>
</dbReference>
<keyword evidence="2" id="KW-1185">Reference proteome</keyword>
<dbReference type="KEGG" id="fpf:DCC35_14580"/>
<protein>
    <submittedName>
        <fullName evidence="1">DUF4920 domain-containing protein</fullName>
    </submittedName>
</protein>
<sequence length="171" mass="19178">MKKRLLFLVFVTGFITISCNSNKEKSESDQADSENVENTPKDYSFYGQEITKSGSSELSSPEDLLEGKDSTIVKVTGEVSSVCKKKGCWMTLDIPGQVKPLRVTFKDYSFFVPKNIEGRMVIVKGVLKKEVQSEDMRKHYAMDEGKAEEDIEKIKGDEIVYSLVADGVILM</sequence>
<evidence type="ECO:0000313" key="2">
    <source>
        <dbReference type="Proteomes" id="UP000298616"/>
    </source>
</evidence>
<gene>
    <name evidence="1" type="ORF">DCC35_14580</name>
</gene>
<reference evidence="1 2" key="1">
    <citation type="submission" date="2018-04" db="EMBL/GenBank/DDBJ databases">
        <title>Complete genome uncultured novel isolate.</title>
        <authorList>
            <person name="Merlino G."/>
        </authorList>
    </citation>
    <scope>NUCLEOTIDE SEQUENCE [LARGE SCALE GENOMIC DNA]</scope>
    <source>
        <strain evidence="2">R1DC9</strain>
    </source>
</reference>
<dbReference type="InterPro" id="IPR032577">
    <property type="entry name" value="DUF4920"/>
</dbReference>
<dbReference type="AlphaFoldDB" id="A0A4D7JT73"/>
<dbReference type="EMBL" id="CP028923">
    <property type="protein sequence ID" value="QCK15882.1"/>
    <property type="molecule type" value="Genomic_DNA"/>
</dbReference>
<organism evidence="1 2">
    <name type="scientific">Mangrovivirga cuniculi</name>
    <dbReference type="NCBI Taxonomy" id="2715131"/>
    <lineage>
        <taxon>Bacteria</taxon>
        <taxon>Pseudomonadati</taxon>
        <taxon>Bacteroidota</taxon>
        <taxon>Cytophagia</taxon>
        <taxon>Cytophagales</taxon>
        <taxon>Mangrovivirgaceae</taxon>
        <taxon>Mangrovivirga</taxon>
    </lineage>
</organism>
<dbReference type="Pfam" id="PF16267">
    <property type="entry name" value="DUF4920"/>
    <property type="match status" value="1"/>
</dbReference>
<evidence type="ECO:0000313" key="1">
    <source>
        <dbReference type="EMBL" id="QCK15882.1"/>
    </source>
</evidence>
<accession>A0A4D7JT73</accession>
<dbReference type="RefSeq" id="WP_137091480.1">
    <property type="nucleotide sequence ID" value="NZ_CP028923.1"/>
</dbReference>